<dbReference type="Gene3D" id="2.60.40.4070">
    <property type="match status" value="1"/>
</dbReference>
<protein>
    <recommendedName>
        <fullName evidence="2">FlgD Ig-like domain-containing protein</fullName>
    </recommendedName>
</protein>
<evidence type="ECO:0008006" key="2">
    <source>
        <dbReference type="Google" id="ProtNLM"/>
    </source>
</evidence>
<reference evidence="1" key="1">
    <citation type="submission" date="2018-05" db="EMBL/GenBank/DDBJ databases">
        <authorList>
            <person name="Lanie J.A."/>
            <person name="Ng W.-L."/>
            <person name="Kazmierczak K.M."/>
            <person name="Andrzejewski T.M."/>
            <person name="Davidsen T.M."/>
            <person name="Wayne K.J."/>
            <person name="Tettelin H."/>
            <person name="Glass J.I."/>
            <person name="Rusch D."/>
            <person name="Podicherti R."/>
            <person name="Tsui H.-C.T."/>
            <person name="Winkler M.E."/>
        </authorList>
    </citation>
    <scope>NUCLEOTIDE SEQUENCE</scope>
</reference>
<dbReference type="InterPro" id="IPR026444">
    <property type="entry name" value="Secre_tail"/>
</dbReference>
<accession>A0A382LZK6</accession>
<gene>
    <name evidence="1" type="ORF">METZ01_LOCUS293969</name>
</gene>
<dbReference type="NCBIfam" id="TIGR04183">
    <property type="entry name" value="Por_Secre_tail"/>
    <property type="match status" value="1"/>
</dbReference>
<evidence type="ECO:0000313" key="1">
    <source>
        <dbReference type="EMBL" id="SVC41115.1"/>
    </source>
</evidence>
<name>A0A382LZK6_9ZZZZ</name>
<sequence>WVDGFQFFSYGTWNDHNYFDPAGNSFFKDKTKIPPNPIHGTVNPEAPILVINPLADLEYELIVYPPSSMEEPGWIIIYRSLDPGANQQTADIVDIHFSKKDVQSMDILSTLDTANTFLYFATIADRYWNESDISNLVFSTIDPLPEQTALSQNYPNPFNAFTTIEFSIPKLQHFLLKVWSLDGKEVQTLENRVMMPGKYQTEWYGKNEAGKSQSSGVYLYSLSTGNKILETRKLVYVK</sequence>
<organism evidence="1">
    <name type="scientific">marine metagenome</name>
    <dbReference type="NCBI Taxonomy" id="408172"/>
    <lineage>
        <taxon>unclassified sequences</taxon>
        <taxon>metagenomes</taxon>
        <taxon>ecological metagenomes</taxon>
    </lineage>
</organism>
<dbReference type="AlphaFoldDB" id="A0A382LZK6"/>
<dbReference type="EMBL" id="UINC01089762">
    <property type="protein sequence ID" value="SVC41115.1"/>
    <property type="molecule type" value="Genomic_DNA"/>
</dbReference>
<feature type="non-terminal residue" evidence="1">
    <location>
        <position position="1"/>
    </location>
</feature>
<proteinExistence type="predicted"/>